<proteinExistence type="predicted"/>
<reference evidence="1 2" key="1">
    <citation type="submission" date="2020-07" db="EMBL/GenBank/DDBJ databases">
        <title>Sequencing the genomes of 1000 actinobacteria strains.</title>
        <authorList>
            <person name="Klenk H.-P."/>
        </authorList>
    </citation>
    <scope>NUCLEOTIDE SEQUENCE [LARGE SCALE GENOMIC DNA]</scope>
    <source>
        <strain evidence="1 2">DSM 45763</strain>
    </source>
</reference>
<evidence type="ECO:0000313" key="2">
    <source>
        <dbReference type="Proteomes" id="UP000576393"/>
    </source>
</evidence>
<keyword evidence="2" id="KW-1185">Reference proteome</keyword>
<sequence length="161" mass="17588">MPLRSADDMTGTQVARLGLSNAAAATIDRLLLIVSTIDDDRRPPAGLARDALDALRTMNKVVARAVMTEMMRGTADEDLADVFDMDPFTFVRQYGHLNAGHLADDPRAMWEQLRPTCPAAIHDTCPDDPAAAAHHLDEWMHRHLDPREAAPPPPHPVSAGL</sequence>
<dbReference type="EMBL" id="JACCCO010000004">
    <property type="protein sequence ID" value="NYF44580.1"/>
    <property type="molecule type" value="Genomic_DNA"/>
</dbReference>
<evidence type="ECO:0000313" key="1">
    <source>
        <dbReference type="EMBL" id="NYF44580.1"/>
    </source>
</evidence>
<dbReference type="RefSeq" id="WP_179829019.1">
    <property type="nucleotide sequence ID" value="NZ_JACCCO010000004.1"/>
</dbReference>
<protein>
    <submittedName>
        <fullName evidence="1">Uncharacterized protein</fullName>
    </submittedName>
</protein>
<gene>
    <name evidence="1" type="ORF">HDA43_006822</name>
</gene>
<dbReference type="AlphaFoldDB" id="A0A852V916"/>
<comment type="caution">
    <text evidence="1">The sequence shown here is derived from an EMBL/GenBank/DDBJ whole genome shotgun (WGS) entry which is preliminary data.</text>
</comment>
<organism evidence="1 2">
    <name type="scientific">Streptosporangium sandarakinum</name>
    <dbReference type="NCBI Taxonomy" id="1260955"/>
    <lineage>
        <taxon>Bacteria</taxon>
        <taxon>Bacillati</taxon>
        <taxon>Actinomycetota</taxon>
        <taxon>Actinomycetes</taxon>
        <taxon>Streptosporangiales</taxon>
        <taxon>Streptosporangiaceae</taxon>
        <taxon>Streptosporangium</taxon>
    </lineage>
</organism>
<name>A0A852V916_9ACTN</name>
<accession>A0A852V916</accession>
<dbReference type="Proteomes" id="UP000576393">
    <property type="component" value="Unassembled WGS sequence"/>
</dbReference>